<dbReference type="GO" id="GO:0001671">
    <property type="term" value="F:ATPase activator activity"/>
    <property type="evidence" value="ECO:0007669"/>
    <property type="project" value="TreeGrafter"/>
</dbReference>
<evidence type="ECO:0000313" key="11">
    <source>
        <dbReference type="WBParaSite" id="jg15009"/>
    </source>
</evidence>
<dbReference type="PANTHER" id="PTHR12471:SF7">
    <property type="entry name" value="V-TYPE PROTON ATPASE SUBUNIT S1"/>
    <property type="match status" value="1"/>
</dbReference>
<comment type="subcellular location">
    <subcellularLocation>
        <location evidence="1">Membrane</location>
        <topology evidence="1">Single-pass membrane protein</topology>
    </subcellularLocation>
</comment>
<evidence type="ECO:0000256" key="4">
    <source>
        <dbReference type="ARBA" id="ARBA00022989"/>
    </source>
</evidence>
<accession>A0A915D217</accession>
<keyword evidence="4 7" id="KW-1133">Transmembrane helix</keyword>
<reference evidence="11" key="1">
    <citation type="submission" date="2022-11" db="UniProtKB">
        <authorList>
            <consortium name="WormBaseParasite"/>
        </authorList>
    </citation>
    <scope>IDENTIFICATION</scope>
</reference>
<feature type="region of interest" description="Disordered" evidence="6">
    <location>
        <begin position="31"/>
        <end position="61"/>
    </location>
</feature>
<feature type="compositionally biased region" description="Polar residues" evidence="6">
    <location>
        <begin position="34"/>
        <end position="43"/>
    </location>
</feature>
<dbReference type="WBParaSite" id="jg15009">
    <property type="protein sequence ID" value="jg15009"/>
    <property type="gene ID" value="jg15009"/>
</dbReference>
<evidence type="ECO:0000256" key="7">
    <source>
        <dbReference type="SAM" id="Phobius"/>
    </source>
</evidence>
<dbReference type="Proteomes" id="UP000887574">
    <property type="component" value="Unplaced"/>
</dbReference>
<evidence type="ECO:0000256" key="3">
    <source>
        <dbReference type="ARBA" id="ARBA00022692"/>
    </source>
</evidence>
<feature type="signal peptide" evidence="8">
    <location>
        <begin position="1"/>
        <end position="19"/>
    </location>
</feature>
<evidence type="ECO:0000256" key="1">
    <source>
        <dbReference type="ARBA" id="ARBA00004167"/>
    </source>
</evidence>
<evidence type="ECO:0000259" key="9">
    <source>
        <dbReference type="Pfam" id="PF20520"/>
    </source>
</evidence>
<evidence type="ECO:0000256" key="6">
    <source>
        <dbReference type="SAM" id="MobiDB-lite"/>
    </source>
</evidence>
<dbReference type="PANTHER" id="PTHR12471">
    <property type="entry name" value="VACUOLAR ATP SYNTHASE SUBUNIT S1"/>
    <property type="match status" value="1"/>
</dbReference>
<proteinExistence type="inferred from homology"/>
<protein>
    <submittedName>
        <fullName evidence="11">V-type proton ATPase subunit S1/VOA1 transmembrane domain-containing protein</fullName>
    </submittedName>
</protein>
<dbReference type="InterPro" id="IPR008388">
    <property type="entry name" value="Ac45_acc_su"/>
</dbReference>
<sequence>MRRITVCILAFLLVSLLNASEDIGETNVREKRVSSSAVDNKPSSDVGFDNEQGGKKAKGSSFRKMMDDAGAISGPKAYKFPIIMPPYIEGGESPTSTKPEWGTCLLYIESVSVIVFTTEQQMSSAVATVDSASGKNTFNFGGNAISCLQNATAGKDSTHRNSGSAWKFIDPIQLLLNFERNSDFSWHLSSVVADSLKVRSGSWLKKDLEVPKGDLSVNANRTVKISGFNDFSYACSSTPAIVWDLQDKFSLGVSFNNIQLQPVGIDINTGRTKGNVVKFGRKVNDCVGLFSVGSWMGIVVAVVLLMVLFFGYLMLNSVQTMDRFDDPKQKQLIINAKE</sequence>
<dbReference type="GO" id="GO:0033176">
    <property type="term" value="C:proton-transporting V-type ATPase complex"/>
    <property type="evidence" value="ECO:0007669"/>
    <property type="project" value="TreeGrafter"/>
</dbReference>
<evidence type="ECO:0000256" key="2">
    <source>
        <dbReference type="ARBA" id="ARBA00009037"/>
    </source>
</evidence>
<evidence type="ECO:0000256" key="5">
    <source>
        <dbReference type="ARBA" id="ARBA00023136"/>
    </source>
</evidence>
<feature type="domain" description="V-type proton ATPase subunit S1/VOA1 transmembrane" evidence="9">
    <location>
        <begin position="288"/>
        <end position="326"/>
    </location>
</feature>
<comment type="similarity">
    <text evidence="2">Belongs to the vacuolar ATPase subunit S1 family.</text>
</comment>
<evidence type="ECO:0000313" key="10">
    <source>
        <dbReference type="Proteomes" id="UP000887574"/>
    </source>
</evidence>
<dbReference type="GO" id="GO:0030641">
    <property type="term" value="P:regulation of cellular pH"/>
    <property type="evidence" value="ECO:0007669"/>
    <property type="project" value="TreeGrafter"/>
</dbReference>
<keyword evidence="5 7" id="KW-0472">Membrane</keyword>
<dbReference type="Pfam" id="PF20520">
    <property type="entry name" value="Ac45-VOA1_TM"/>
    <property type="match status" value="1"/>
</dbReference>
<keyword evidence="10" id="KW-1185">Reference proteome</keyword>
<feature type="chain" id="PRO_5036835522" evidence="8">
    <location>
        <begin position="20"/>
        <end position="338"/>
    </location>
</feature>
<dbReference type="AlphaFoldDB" id="A0A915D217"/>
<dbReference type="InterPro" id="IPR046756">
    <property type="entry name" value="VAS1/VOA1_TM"/>
</dbReference>
<organism evidence="10 11">
    <name type="scientific">Ditylenchus dipsaci</name>
    <dbReference type="NCBI Taxonomy" id="166011"/>
    <lineage>
        <taxon>Eukaryota</taxon>
        <taxon>Metazoa</taxon>
        <taxon>Ecdysozoa</taxon>
        <taxon>Nematoda</taxon>
        <taxon>Chromadorea</taxon>
        <taxon>Rhabditida</taxon>
        <taxon>Tylenchina</taxon>
        <taxon>Tylenchomorpha</taxon>
        <taxon>Sphaerularioidea</taxon>
        <taxon>Anguinidae</taxon>
        <taxon>Anguininae</taxon>
        <taxon>Ditylenchus</taxon>
    </lineage>
</organism>
<keyword evidence="8" id="KW-0732">Signal</keyword>
<name>A0A915D217_9BILA</name>
<feature type="transmembrane region" description="Helical" evidence="7">
    <location>
        <begin position="292"/>
        <end position="315"/>
    </location>
</feature>
<evidence type="ECO:0000256" key="8">
    <source>
        <dbReference type="SAM" id="SignalP"/>
    </source>
</evidence>
<keyword evidence="3 7" id="KW-0812">Transmembrane</keyword>